<dbReference type="RefSeq" id="WP_220302138.1">
    <property type="nucleotide sequence ID" value="NZ_JAEUAW010000018.1"/>
</dbReference>
<feature type="transmembrane region" description="Helical" evidence="1">
    <location>
        <begin position="110"/>
        <end position="129"/>
    </location>
</feature>
<proteinExistence type="predicted"/>
<feature type="transmembrane region" description="Helical" evidence="1">
    <location>
        <begin position="141"/>
        <end position="163"/>
    </location>
</feature>
<organism evidence="2 3">
    <name type="scientific">Microbacterium jejuense</name>
    <dbReference type="NCBI Taxonomy" id="1263637"/>
    <lineage>
        <taxon>Bacteria</taxon>
        <taxon>Bacillati</taxon>
        <taxon>Actinomycetota</taxon>
        <taxon>Actinomycetes</taxon>
        <taxon>Micrococcales</taxon>
        <taxon>Microbacteriaceae</taxon>
        <taxon>Microbacterium</taxon>
    </lineage>
</organism>
<keyword evidence="1" id="KW-1133">Transmembrane helix</keyword>
<keyword evidence="1" id="KW-0812">Transmembrane</keyword>
<evidence type="ECO:0008006" key="4">
    <source>
        <dbReference type="Google" id="ProtNLM"/>
    </source>
</evidence>
<evidence type="ECO:0000313" key="2">
    <source>
        <dbReference type="EMBL" id="MBW9095439.1"/>
    </source>
</evidence>
<reference evidence="2 3" key="1">
    <citation type="journal article" date="2021" name="MBio">
        <title>Poor Competitiveness of Bradyrhizobium in Pigeon Pea Root Colonization in Indian Soils.</title>
        <authorList>
            <person name="Chalasani D."/>
            <person name="Basu A."/>
            <person name="Pullabhotla S.V.S.R.N."/>
            <person name="Jorrin B."/>
            <person name="Neal A.L."/>
            <person name="Poole P.S."/>
            <person name="Podile A.R."/>
            <person name="Tkacz A."/>
        </authorList>
    </citation>
    <scope>NUCLEOTIDE SEQUENCE [LARGE SCALE GENOMIC DNA]</scope>
    <source>
        <strain evidence="2 3">HU14</strain>
    </source>
</reference>
<comment type="caution">
    <text evidence="2">The sequence shown here is derived from an EMBL/GenBank/DDBJ whole genome shotgun (WGS) entry which is preliminary data.</text>
</comment>
<dbReference type="Proteomes" id="UP001196843">
    <property type="component" value="Unassembled WGS sequence"/>
</dbReference>
<sequence length="398" mass="40874">MSADPDLGYYSPPPGVQAHDVDRPYEYVSASTVPSAHPSGTDAPVAYAEASYPTPAYAVPDGLSSARPMQPLPGPAFPLRDARPKGVSITSLVLAIIGLVLAFVPAMAGFAVIVMIVAFIVSITALASAKRGGKGFAGTALALSILGGLVAVVVAVLQAFGAFGTSDSYSSYDSYDEYEQYEQYDDPVDHGFAAPGTDGIPADDMVLAAPVPLTVVETAFGGETGADSTWVVVILDNPNPDHIFVDAEVRVRALDAAGTEVATAYGDVTALQGRSAVVLHGVATDAATVASVEVTVPDAASATVSPAAETGAFSVTDARRSADDKNGTEVSGMLAGRFENDQSYARVAVVARDAGGRIVGAQTTYVDRVAGDGTPADFRAWFTPGLPTEASFETYPTP</sequence>
<evidence type="ECO:0000256" key="1">
    <source>
        <dbReference type="SAM" id="Phobius"/>
    </source>
</evidence>
<evidence type="ECO:0000313" key="3">
    <source>
        <dbReference type="Proteomes" id="UP001196843"/>
    </source>
</evidence>
<dbReference type="EMBL" id="JAEUAW010000018">
    <property type="protein sequence ID" value="MBW9095439.1"/>
    <property type="molecule type" value="Genomic_DNA"/>
</dbReference>
<feature type="transmembrane region" description="Helical" evidence="1">
    <location>
        <begin position="86"/>
        <end position="104"/>
    </location>
</feature>
<protein>
    <recommendedName>
        <fullName evidence="4">DUF4190 domain-containing protein</fullName>
    </recommendedName>
</protein>
<keyword evidence="1" id="KW-0472">Membrane</keyword>
<gene>
    <name evidence="2" type="ORF">JNB62_17290</name>
</gene>
<accession>A0ABS7HTV0</accession>
<name>A0ABS7HTV0_9MICO</name>
<keyword evidence="3" id="KW-1185">Reference proteome</keyword>